<keyword evidence="6" id="KW-0472">Membrane</keyword>
<dbReference type="OMA" id="WEWLASI"/>
<keyword evidence="6" id="KW-0812">Transmembrane</keyword>
<accession>A0A1Q9CRV7</accession>
<keyword evidence="2 9" id="KW-0436">Ligase</keyword>
<evidence type="ECO:0000256" key="4">
    <source>
        <dbReference type="ARBA" id="ARBA00022840"/>
    </source>
</evidence>
<evidence type="ECO:0000256" key="6">
    <source>
        <dbReference type="SAM" id="Phobius"/>
    </source>
</evidence>
<keyword evidence="3" id="KW-0547">Nucleotide-binding</keyword>
<proteinExistence type="inferred from homology"/>
<dbReference type="OrthoDB" id="1700726at2759"/>
<evidence type="ECO:0000256" key="5">
    <source>
        <dbReference type="ARBA" id="ARBA00036813"/>
    </source>
</evidence>
<comment type="catalytic activity">
    <reaction evidence="5">
        <text>a long-chain fatty acid + ATP + CoA = a long-chain fatty acyl-CoA + AMP + diphosphate</text>
        <dbReference type="Rhea" id="RHEA:15421"/>
        <dbReference type="ChEBI" id="CHEBI:30616"/>
        <dbReference type="ChEBI" id="CHEBI:33019"/>
        <dbReference type="ChEBI" id="CHEBI:57287"/>
        <dbReference type="ChEBI" id="CHEBI:57560"/>
        <dbReference type="ChEBI" id="CHEBI:83139"/>
        <dbReference type="ChEBI" id="CHEBI:456215"/>
        <dbReference type="EC" id="6.2.1.3"/>
    </reaction>
</comment>
<name>A0A1Q9CRV7_SYMMI</name>
<dbReference type="GO" id="GO:0016020">
    <property type="term" value="C:membrane"/>
    <property type="evidence" value="ECO:0007669"/>
    <property type="project" value="TreeGrafter"/>
</dbReference>
<gene>
    <name evidence="9" type="primary">ACSL4</name>
    <name evidence="9" type="ORF">AK812_SmicGene33346</name>
</gene>
<keyword evidence="10" id="KW-1185">Reference proteome</keyword>
<reference evidence="9 10" key="1">
    <citation type="submission" date="2016-02" db="EMBL/GenBank/DDBJ databases">
        <title>Genome analysis of coral dinoflagellate symbionts highlights evolutionary adaptations to a symbiotic lifestyle.</title>
        <authorList>
            <person name="Aranda M."/>
            <person name="Li Y."/>
            <person name="Liew Y.J."/>
            <person name="Baumgarten S."/>
            <person name="Simakov O."/>
            <person name="Wilson M."/>
            <person name="Piel J."/>
            <person name="Ashoor H."/>
            <person name="Bougouffa S."/>
            <person name="Bajic V.B."/>
            <person name="Ryu T."/>
            <person name="Ravasi T."/>
            <person name="Bayer T."/>
            <person name="Micklem G."/>
            <person name="Kim H."/>
            <person name="Bhak J."/>
            <person name="Lajeunesse T.C."/>
            <person name="Voolstra C.R."/>
        </authorList>
    </citation>
    <scope>NUCLEOTIDE SEQUENCE [LARGE SCALE GENOMIC DNA]</scope>
    <source>
        <strain evidence="9 10">CCMP2467</strain>
    </source>
</reference>
<dbReference type="EMBL" id="LSRX01000964">
    <property type="protein sequence ID" value="OLP85627.1"/>
    <property type="molecule type" value="Genomic_DNA"/>
</dbReference>
<dbReference type="InterPro" id="IPR000873">
    <property type="entry name" value="AMP-dep_synth/lig_dom"/>
</dbReference>
<dbReference type="PROSITE" id="PS00455">
    <property type="entry name" value="AMP_BINDING"/>
    <property type="match status" value="1"/>
</dbReference>
<dbReference type="GO" id="GO:0005783">
    <property type="term" value="C:endoplasmic reticulum"/>
    <property type="evidence" value="ECO:0007669"/>
    <property type="project" value="TreeGrafter"/>
</dbReference>
<evidence type="ECO:0000313" key="9">
    <source>
        <dbReference type="EMBL" id="OLP85627.1"/>
    </source>
</evidence>
<evidence type="ECO:0000256" key="7">
    <source>
        <dbReference type="SAM" id="SignalP"/>
    </source>
</evidence>
<feature type="domain" description="AMP-dependent synthetase/ligase" evidence="8">
    <location>
        <begin position="366"/>
        <end position="805"/>
    </location>
</feature>
<evidence type="ECO:0000256" key="1">
    <source>
        <dbReference type="ARBA" id="ARBA00006432"/>
    </source>
</evidence>
<keyword evidence="6" id="KW-1133">Transmembrane helix</keyword>
<evidence type="ECO:0000259" key="8">
    <source>
        <dbReference type="Pfam" id="PF00501"/>
    </source>
</evidence>
<feature type="transmembrane region" description="Helical" evidence="6">
    <location>
        <begin position="252"/>
        <end position="278"/>
    </location>
</feature>
<dbReference type="InterPro" id="IPR020845">
    <property type="entry name" value="AMP-binding_CS"/>
</dbReference>
<dbReference type="Pfam" id="PF00501">
    <property type="entry name" value="AMP-binding"/>
    <property type="match status" value="1"/>
</dbReference>
<comment type="caution">
    <text evidence="9">The sequence shown here is derived from an EMBL/GenBank/DDBJ whole genome shotgun (WGS) entry which is preliminary data.</text>
</comment>
<sequence length="989" mass="107368">MNVALLCLSWVLAELGLGAAAADVQSWWHWPWSLFAGFRKEDLQEVFEEACPKPAGPVEERHADALEVLLAEERCPFVAAFFSSSSPLSQSAKLALTEQRLASSFPALRYIRVETEQMSIRTFLQWDINYLPTYVLFWPSNSSSPWQRWQSGRHANPYDYGDVSAWIAQATGLVPQNSSHLSAGPVPVRGLSRSSPLGFGWALVVIAVLHRLLNRTPLARDASKCLFEAQAGSEGSGTDPWRLAMANGALSALLHVLGLVLVILDFLIWILTLGPVWMLQKTLAGVPEFARPVRKAKINGSGPGSDVWQATQAADDGKLLTSPHPEEGVFTVFQMLDRSFKRYATSKAQGIRPLLSWKKEEGYRFPAKVFGPTQWRTYAEMGKLCKEFGAGLRALGLEPQPEGDFDSMTGKFKILMYEDTCADWQICAYGALTQNLVVATCYATLGTDAVVHAVNEGAVTALVCNRKAAEGLVKMASEMPSLEVIIYLDNLCTPDECKHRLTAAGSVKLLSLQDVLDLGKANLVEPSPPKPESVAVLMYTSGSTGTPKGVVLRHSQLVAFVGSCYIQFGALIYEGGEMFIGYLPLAHILAVAAELYFYSTGNCVGYADAKSLLAGPERCYPLGGLQEFKPTLMAGVPKVWETIKKGAEVKVEKSGPVVSFLFKLAMKVKKVAVRQNRYTPLFDLLVFKKFKSMLGGSMKFTLSGGGAISGEVQEWVRAAFSCPLVQGYGLTETCGGATIQSPLDPSIGAVGTPLASIEVTLHSEPELSDSSGKPYLCTDEDHFGDPCRGRGEVWIKGLSVGSGYYKLPDKTAEDFDKDGWFHTGDIGLITPAGQVKIIDRKKNLVKLKGGEYVALEMINVTYNNADIINADAGGVCCFASHEIDRPVLLAQCKRKELLELAAKNGVTGKDGEELCRDPKVMAAVKAALDVVAKAGKLPSLMQATAVMPVLEPWTPDNGCLTATSKLVPKTVYKVHEKDLDILKPMAMKG</sequence>
<feature type="signal peptide" evidence="7">
    <location>
        <begin position="1"/>
        <end position="21"/>
    </location>
</feature>
<feature type="chain" id="PRO_5012322121" evidence="7">
    <location>
        <begin position="22"/>
        <end position="989"/>
    </location>
</feature>
<evidence type="ECO:0000256" key="2">
    <source>
        <dbReference type="ARBA" id="ARBA00022598"/>
    </source>
</evidence>
<dbReference type="PANTHER" id="PTHR43272:SF83">
    <property type="entry name" value="ACYL-COA SYNTHETASE LONG-CHAIN, ISOFORM J"/>
    <property type="match status" value="1"/>
</dbReference>
<dbReference type="GO" id="GO:0005524">
    <property type="term" value="F:ATP binding"/>
    <property type="evidence" value="ECO:0007669"/>
    <property type="project" value="UniProtKB-KW"/>
</dbReference>
<protein>
    <submittedName>
        <fullName evidence="9">Long-chain-fatty-acid--CoA ligase 4</fullName>
    </submittedName>
</protein>
<dbReference type="InterPro" id="IPR042099">
    <property type="entry name" value="ANL_N_sf"/>
</dbReference>
<dbReference type="Gene3D" id="3.40.50.12780">
    <property type="entry name" value="N-terminal domain of ligase-like"/>
    <property type="match status" value="1"/>
</dbReference>
<keyword evidence="4" id="KW-0067">ATP-binding</keyword>
<keyword evidence="7" id="KW-0732">Signal</keyword>
<organism evidence="9 10">
    <name type="scientific">Symbiodinium microadriaticum</name>
    <name type="common">Dinoflagellate</name>
    <name type="synonym">Zooxanthella microadriatica</name>
    <dbReference type="NCBI Taxonomy" id="2951"/>
    <lineage>
        <taxon>Eukaryota</taxon>
        <taxon>Sar</taxon>
        <taxon>Alveolata</taxon>
        <taxon>Dinophyceae</taxon>
        <taxon>Suessiales</taxon>
        <taxon>Symbiodiniaceae</taxon>
        <taxon>Symbiodinium</taxon>
    </lineage>
</organism>
<dbReference type="PANTHER" id="PTHR43272">
    <property type="entry name" value="LONG-CHAIN-FATTY-ACID--COA LIGASE"/>
    <property type="match status" value="1"/>
</dbReference>
<evidence type="ECO:0000256" key="3">
    <source>
        <dbReference type="ARBA" id="ARBA00022741"/>
    </source>
</evidence>
<comment type="similarity">
    <text evidence="1">Belongs to the ATP-dependent AMP-binding enzyme family.</text>
</comment>
<dbReference type="Proteomes" id="UP000186817">
    <property type="component" value="Unassembled WGS sequence"/>
</dbReference>
<dbReference type="AlphaFoldDB" id="A0A1Q9CRV7"/>
<dbReference type="SUPFAM" id="SSF56801">
    <property type="entry name" value="Acetyl-CoA synthetase-like"/>
    <property type="match status" value="1"/>
</dbReference>
<evidence type="ECO:0000313" key="10">
    <source>
        <dbReference type="Proteomes" id="UP000186817"/>
    </source>
</evidence>
<feature type="transmembrane region" description="Helical" evidence="6">
    <location>
        <begin position="195"/>
        <end position="213"/>
    </location>
</feature>
<dbReference type="GO" id="GO:0004467">
    <property type="term" value="F:long-chain fatty acid-CoA ligase activity"/>
    <property type="evidence" value="ECO:0007669"/>
    <property type="project" value="UniProtKB-EC"/>
</dbReference>